<evidence type="ECO:0000256" key="5">
    <source>
        <dbReference type="SAM" id="Phobius"/>
    </source>
</evidence>
<dbReference type="Pfam" id="PF00072">
    <property type="entry name" value="Response_reg"/>
    <property type="match status" value="1"/>
</dbReference>
<keyword evidence="5" id="KW-0812">Transmembrane</keyword>
<dbReference type="InterPro" id="IPR036890">
    <property type="entry name" value="HATPase_C_sf"/>
</dbReference>
<dbReference type="SUPFAM" id="SSF52172">
    <property type="entry name" value="CheY-like"/>
    <property type="match status" value="1"/>
</dbReference>
<dbReference type="PANTHER" id="PTHR45339:SF1">
    <property type="entry name" value="HYBRID SIGNAL TRANSDUCTION HISTIDINE KINASE J"/>
    <property type="match status" value="1"/>
</dbReference>
<dbReference type="AlphaFoldDB" id="A0A5B0S5Q8"/>
<keyword evidence="5" id="KW-0472">Membrane</keyword>
<reference evidence="8 9" key="1">
    <citation type="submission" date="2019-05" db="EMBL/GenBank/DDBJ databases">
        <title>Emergence of the Ug99 lineage of the wheat stem rust pathogen through somatic hybridization.</title>
        <authorList>
            <person name="Li F."/>
            <person name="Upadhyaya N.M."/>
            <person name="Sperschneider J."/>
            <person name="Matny O."/>
            <person name="Nguyen-Phuc H."/>
            <person name="Mago R."/>
            <person name="Raley C."/>
            <person name="Miller M.E."/>
            <person name="Silverstein K.A.T."/>
            <person name="Henningsen E."/>
            <person name="Hirsch C.D."/>
            <person name="Visser B."/>
            <person name="Pretorius Z.A."/>
            <person name="Steffenson B.J."/>
            <person name="Schwessinger B."/>
            <person name="Dodds P.N."/>
            <person name="Figueroa M."/>
        </authorList>
    </citation>
    <scope>NUCLEOTIDE SEQUENCE [LARGE SCALE GENOMIC DNA]</scope>
    <source>
        <strain evidence="8 9">Ug99</strain>
    </source>
</reference>
<feature type="compositionally biased region" description="Basic and acidic residues" evidence="4">
    <location>
        <begin position="921"/>
        <end position="933"/>
    </location>
</feature>
<feature type="transmembrane region" description="Helical" evidence="5">
    <location>
        <begin position="110"/>
        <end position="133"/>
    </location>
</feature>
<evidence type="ECO:0000259" key="7">
    <source>
        <dbReference type="PROSITE" id="PS50110"/>
    </source>
</evidence>
<evidence type="ECO:0000256" key="3">
    <source>
        <dbReference type="PROSITE-ProRule" id="PRU00169"/>
    </source>
</evidence>
<dbReference type="SMART" id="SM00448">
    <property type="entry name" value="REC"/>
    <property type="match status" value="1"/>
</dbReference>
<dbReference type="InterPro" id="IPR004358">
    <property type="entry name" value="Sig_transdc_His_kin-like_C"/>
</dbReference>
<dbReference type="CDD" id="cd17546">
    <property type="entry name" value="REC_hyHK_CKI1_RcsC-like"/>
    <property type="match status" value="1"/>
</dbReference>
<dbReference type="PANTHER" id="PTHR45339">
    <property type="entry name" value="HYBRID SIGNAL TRANSDUCTION HISTIDINE KINASE J"/>
    <property type="match status" value="1"/>
</dbReference>
<feature type="domain" description="Histidine kinase" evidence="6">
    <location>
        <begin position="461"/>
        <end position="684"/>
    </location>
</feature>
<feature type="region of interest" description="Disordered" evidence="4">
    <location>
        <begin position="845"/>
        <end position="866"/>
    </location>
</feature>
<dbReference type="FunFam" id="3.30.565.10:FF:000078">
    <property type="entry name" value="Two-component sensor histidine kinase"/>
    <property type="match status" value="1"/>
</dbReference>
<evidence type="ECO:0000256" key="4">
    <source>
        <dbReference type="SAM" id="MobiDB-lite"/>
    </source>
</evidence>
<name>A0A5B0S5Q8_PUCGR</name>
<dbReference type="PROSITE" id="PS50109">
    <property type="entry name" value="HIS_KIN"/>
    <property type="match status" value="1"/>
</dbReference>
<dbReference type="InterPro" id="IPR036097">
    <property type="entry name" value="HisK_dim/P_sf"/>
</dbReference>
<evidence type="ECO:0000259" key="6">
    <source>
        <dbReference type="PROSITE" id="PS50109"/>
    </source>
</evidence>
<evidence type="ECO:0000256" key="2">
    <source>
        <dbReference type="ARBA" id="ARBA00023012"/>
    </source>
</evidence>
<feature type="compositionally biased region" description="Basic and acidic residues" evidence="4">
    <location>
        <begin position="848"/>
        <end position="860"/>
    </location>
</feature>
<protein>
    <submittedName>
        <fullName evidence="8">Uncharacterized protein</fullName>
    </submittedName>
</protein>
<feature type="transmembrane region" description="Helical" evidence="5">
    <location>
        <begin position="50"/>
        <end position="70"/>
    </location>
</feature>
<dbReference type="CDD" id="cd00082">
    <property type="entry name" value="HisKA"/>
    <property type="match status" value="1"/>
</dbReference>
<feature type="compositionally biased region" description="Polar residues" evidence="4">
    <location>
        <begin position="883"/>
        <end position="897"/>
    </location>
</feature>
<dbReference type="PRINTS" id="PR00344">
    <property type="entry name" value="BCTRLSENSOR"/>
</dbReference>
<keyword evidence="2" id="KW-0902">Two-component regulatory system</keyword>
<feature type="region of interest" description="Disordered" evidence="4">
    <location>
        <begin position="1"/>
        <end position="41"/>
    </location>
</feature>
<gene>
    <name evidence="8" type="ORF">PGTUg99_020417</name>
</gene>
<feature type="region of interest" description="Disordered" evidence="4">
    <location>
        <begin position="882"/>
        <end position="933"/>
    </location>
</feature>
<dbReference type="Proteomes" id="UP000325313">
    <property type="component" value="Unassembled WGS sequence"/>
</dbReference>
<feature type="region of interest" description="Disordered" evidence="4">
    <location>
        <begin position="197"/>
        <end position="231"/>
    </location>
</feature>
<dbReference type="Pfam" id="PF02518">
    <property type="entry name" value="HATPase_c"/>
    <property type="match status" value="1"/>
</dbReference>
<dbReference type="CDD" id="cd16922">
    <property type="entry name" value="HATPase_EvgS-ArcB-TorS-like"/>
    <property type="match status" value="1"/>
</dbReference>
<keyword evidence="1 3" id="KW-0597">Phosphoprotein</keyword>
<feature type="transmembrane region" description="Helical" evidence="5">
    <location>
        <begin position="398"/>
        <end position="419"/>
    </location>
</feature>
<dbReference type="Gene3D" id="3.40.50.2300">
    <property type="match status" value="1"/>
</dbReference>
<dbReference type="PROSITE" id="PS50110">
    <property type="entry name" value="RESPONSE_REGULATORY"/>
    <property type="match status" value="1"/>
</dbReference>
<dbReference type="Gene3D" id="1.10.287.130">
    <property type="match status" value="1"/>
</dbReference>
<dbReference type="InterPro" id="IPR011006">
    <property type="entry name" value="CheY-like_superfamily"/>
</dbReference>
<feature type="transmembrane region" description="Helical" evidence="5">
    <location>
        <begin position="145"/>
        <end position="168"/>
    </location>
</feature>
<dbReference type="SMART" id="SM00388">
    <property type="entry name" value="HisKA"/>
    <property type="match status" value="1"/>
</dbReference>
<dbReference type="Pfam" id="PF03707">
    <property type="entry name" value="MHYT"/>
    <property type="match status" value="2"/>
</dbReference>
<dbReference type="SUPFAM" id="SSF55874">
    <property type="entry name" value="ATPase domain of HSP90 chaperone/DNA topoisomerase II/histidine kinase"/>
    <property type="match status" value="1"/>
</dbReference>
<feature type="transmembrane region" description="Helical" evidence="5">
    <location>
        <begin position="352"/>
        <end position="378"/>
    </location>
</feature>
<feature type="modified residue" description="4-aspartylphosphate" evidence="3">
    <location>
        <position position="983"/>
    </location>
</feature>
<feature type="region of interest" description="Disordered" evidence="4">
    <location>
        <begin position="246"/>
        <end position="272"/>
    </location>
</feature>
<feature type="compositionally biased region" description="Polar residues" evidence="4">
    <location>
        <begin position="1"/>
        <end position="10"/>
    </location>
</feature>
<feature type="compositionally biased region" description="Polar residues" evidence="4">
    <location>
        <begin position="22"/>
        <end position="31"/>
    </location>
</feature>
<evidence type="ECO:0000256" key="1">
    <source>
        <dbReference type="ARBA" id="ARBA00022553"/>
    </source>
</evidence>
<dbReference type="InterPro" id="IPR003661">
    <property type="entry name" value="HisK_dim/P_dom"/>
</dbReference>
<accession>A0A5B0S5Q8</accession>
<dbReference type="Pfam" id="PF00512">
    <property type="entry name" value="HisKA"/>
    <property type="match status" value="1"/>
</dbReference>
<dbReference type="InterPro" id="IPR001789">
    <property type="entry name" value="Sig_transdc_resp-reg_receiver"/>
</dbReference>
<keyword evidence="5" id="KW-1133">Transmembrane helix</keyword>
<dbReference type="InterPro" id="IPR005467">
    <property type="entry name" value="His_kinase_dom"/>
</dbReference>
<organism evidence="8 9">
    <name type="scientific">Puccinia graminis f. sp. tritici</name>
    <dbReference type="NCBI Taxonomy" id="56615"/>
    <lineage>
        <taxon>Eukaryota</taxon>
        <taxon>Fungi</taxon>
        <taxon>Dikarya</taxon>
        <taxon>Basidiomycota</taxon>
        <taxon>Pucciniomycotina</taxon>
        <taxon>Pucciniomycetes</taxon>
        <taxon>Pucciniales</taxon>
        <taxon>Pucciniaceae</taxon>
        <taxon>Puccinia</taxon>
    </lineage>
</organism>
<dbReference type="InterPro" id="IPR005330">
    <property type="entry name" value="MHYT_dom"/>
</dbReference>
<feature type="transmembrane region" description="Helical" evidence="5">
    <location>
        <begin position="294"/>
        <end position="312"/>
    </location>
</feature>
<sequence>MNSEVIQTIDGQHLKIPHPSVRETSPSTANQQRKRLGPDLNQRTVSPSQLVLLSFSISWIGSFTTCAIISHTNSIVASSPLHSHRRHRHLHHSPRALSPMSSSVAPHYHWYLWTALASIIYGSVSIWALHFLAMLAQSVEPPGAMLLHPTLTILSASVATIFTFIALATTDRPGLLSGYMSAFLRRIGLRWPKMFTTSRSSGSAAKHKSTKPIGLGVSINHDSDRSSSEEPLLSLELGPLSPAQSNLSANHPHPYNSHGIPHTPSSPNSEQSSKKIGLLAAVWSGLRFPTLVRATVWATAIALMHYLGIKAIDIPNGRIILSPIHIAFSAALGLVGSTLGCIVMDLELDLSGQLFCATLLSLSVFAFHYSGIFGMQIISSSQALYEQRHRAGVQPMDIAIIISVLAVATCLVSIGLLVYTASLSRNRMSELVNTKRQLGQLSIENETVARLAELKQNFISVASHELRTPLFSVTGYAELLARTDLNKEQKWYLSNMQQACSNMQLIIANVLDFSKLERNNDESCAKPVRVNIRSMLEGIAQMTEDRSDLAGKKRAVDLIVNIADDVPETAMLDETFFMRICMNLLSNALKFTERGLIMIDVETNDDDMLTLRVKDTGIGVPPNFMSSLFEPYRQADSSTTRPHQGTGLGLSICKQLVERLSGTIEVDSEVGKGTTFTVRLPLTGTTASPYTDQVQRHTICLAYNEKVTEDRLSEALRKAGHRTVGIHSELEVAESWFSRGEIDLVLTDAKSLQSSELLQSFVDRRHLSMVDIPVASPEDSQDRRWPTFVLTSSTDLGEKFTQHCLLNAPNVIRIRRQGIIPHLIFNLLLDTEKYAHEIDLNVVQEQRSPARREKDRDDSYRTMNSDSISSISSSVFEFELPPSQLTESPASSPSGSHADQFEPIPISRPSELEGNESRPLCAKDPETKKDGPRKILLVDDNPINVQLGARLLGLLGYQVDSAANGYEAVTKACGSAYDLILMDCQMPELDGLSATRKIREYEAHFPGKRSRPVPIIALTANVSESDQADCRLSGMDGFLPKPLQINDSERSQALSRDKTAWDARVTLPSYSAGRKPAGMLEKRSDEPLRQGKVTAQWKSPASEVVGGVEALDHSSSSNYHNQMRDSKTWFLEGIDPKVEENTSARFHLVPSRPAVGPFAGDQCRFDVKHRASFVLLLRQASLALPPSSLYPPLPS</sequence>
<evidence type="ECO:0000313" key="8">
    <source>
        <dbReference type="EMBL" id="KAA1133142.1"/>
    </source>
</evidence>
<dbReference type="SMART" id="SM00387">
    <property type="entry name" value="HATPase_c"/>
    <property type="match status" value="1"/>
</dbReference>
<comment type="caution">
    <text evidence="8">The sequence shown here is derived from an EMBL/GenBank/DDBJ whole genome shotgun (WGS) entry which is preliminary data.</text>
</comment>
<dbReference type="EMBL" id="VDEP01000073">
    <property type="protein sequence ID" value="KAA1133142.1"/>
    <property type="molecule type" value="Genomic_DNA"/>
</dbReference>
<dbReference type="InterPro" id="IPR003594">
    <property type="entry name" value="HATPase_dom"/>
</dbReference>
<dbReference type="Gene3D" id="3.30.565.10">
    <property type="entry name" value="Histidine kinase-like ATPase, C-terminal domain"/>
    <property type="match status" value="1"/>
</dbReference>
<dbReference type="SUPFAM" id="SSF47384">
    <property type="entry name" value="Homodimeric domain of signal transducing histidine kinase"/>
    <property type="match status" value="1"/>
</dbReference>
<feature type="domain" description="Response regulatory" evidence="7">
    <location>
        <begin position="934"/>
        <end position="1056"/>
    </location>
</feature>
<feature type="transmembrane region" description="Helical" evidence="5">
    <location>
        <begin position="324"/>
        <end position="346"/>
    </location>
</feature>
<evidence type="ECO:0000313" key="9">
    <source>
        <dbReference type="Proteomes" id="UP000325313"/>
    </source>
</evidence>
<dbReference type="GO" id="GO:0000155">
    <property type="term" value="F:phosphorelay sensor kinase activity"/>
    <property type="evidence" value="ECO:0007669"/>
    <property type="project" value="InterPro"/>
</dbReference>
<proteinExistence type="predicted"/>